<reference evidence="5" key="1">
    <citation type="submission" date="2020-09" db="EMBL/GenBank/DDBJ databases">
        <title>Clinical and molecular characterization of Acinetobacter seifertii in Taiwan.</title>
        <authorList>
            <person name="Li L.-H."/>
            <person name="Yang Y.-S."/>
            <person name="Sun J.-R."/>
            <person name="Huang T.-W."/>
            <person name="Huang W.-C."/>
            <person name="Wang Y.-C."/>
            <person name="Kuo T.-H."/>
            <person name="Kuo S.-C."/>
            <person name="Chen T.-L."/>
        </authorList>
    </citation>
    <scope>NUCLEOTIDE SEQUENCE [LARGE SCALE GENOMIC DNA]</scope>
    <source>
        <strain evidence="5">AS72</strain>
    </source>
</reference>
<feature type="transmembrane region" description="Helical" evidence="2">
    <location>
        <begin position="76"/>
        <end position="96"/>
    </location>
</feature>
<evidence type="ECO:0000256" key="2">
    <source>
        <dbReference type="SAM" id="Phobius"/>
    </source>
</evidence>
<protein>
    <submittedName>
        <fullName evidence="4">Zinc ribbon domain-containing protein</fullName>
    </submittedName>
</protein>
<evidence type="ECO:0000313" key="4">
    <source>
        <dbReference type="EMBL" id="QNX09639.1"/>
    </source>
</evidence>
<proteinExistence type="predicted"/>
<reference evidence="4 5" key="2">
    <citation type="submission" date="2020-09" db="EMBL/GenBank/DDBJ databases">
        <authorList>
            <person name="Chen F.-J."/>
            <person name="Lee Y.-T."/>
        </authorList>
    </citation>
    <scope>NUCLEOTIDE SEQUENCE [LARGE SCALE GENOMIC DNA]</scope>
    <source>
        <strain evidence="4 5">AS72</strain>
    </source>
</reference>
<feature type="region of interest" description="Disordered" evidence="1">
    <location>
        <begin position="39"/>
        <end position="66"/>
    </location>
</feature>
<dbReference type="Proteomes" id="UP000516745">
    <property type="component" value="Chromosome"/>
</dbReference>
<dbReference type="AlphaFoldDB" id="A0A7H2TD10"/>
<dbReference type="InterPro" id="IPR059113">
    <property type="entry name" value="Znf_ribbon"/>
</dbReference>
<feature type="compositionally biased region" description="Low complexity" evidence="1">
    <location>
        <begin position="51"/>
        <end position="66"/>
    </location>
</feature>
<gene>
    <name evidence="4" type="ORF">IC795_05465</name>
</gene>
<feature type="domain" description="Putative zinc-ribbon" evidence="3">
    <location>
        <begin position="4"/>
        <end position="24"/>
    </location>
</feature>
<sequence>MALISCPECKKEISDQAKSCPHCGFPIENLRNPFLKTNAARTTPPPLPDMLSNKNNLSSSSQEISPSQNSKVRTKLFNLLLWVIILGIPIMLFANIRSETNSNNKVGDKSNISSAKPISEYAYNDYTKDQFPKLYAEWGSKWVKKITNVEKAAVQKVANSENTCDSIEEAGISTTRSIPKKEIVIYVNCANGERFYVSEKDLKEDKQILSQAQKSVDVDEAISRCKQLIRVNETHPLSIKYGNIDTLKAQGNGNIVVSILYDSKNDLGGELPHKVKCYIPPEGKDEISKIE</sequence>
<keyword evidence="2" id="KW-0472">Membrane</keyword>
<name>A0A7H2TD10_9GAMM</name>
<organism evidence="4 5">
    <name type="scientific">Acinetobacter seifertii</name>
    <dbReference type="NCBI Taxonomy" id="1530123"/>
    <lineage>
        <taxon>Bacteria</taxon>
        <taxon>Pseudomonadati</taxon>
        <taxon>Pseudomonadota</taxon>
        <taxon>Gammaproteobacteria</taxon>
        <taxon>Moraxellales</taxon>
        <taxon>Moraxellaceae</taxon>
        <taxon>Acinetobacter</taxon>
        <taxon>Acinetobacter calcoaceticus/baumannii complex</taxon>
    </lineage>
</organism>
<evidence type="ECO:0000256" key="1">
    <source>
        <dbReference type="SAM" id="MobiDB-lite"/>
    </source>
</evidence>
<dbReference type="EMBL" id="CP061565">
    <property type="protein sequence ID" value="QNX09639.1"/>
    <property type="molecule type" value="Genomic_DNA"/>
</dbReference>
<evidence type="ECO:0000259" key="3">
    <source>
        <dbReference type="Pfam" id="PF13248"/>
    </source>
</evidence>
<accession>A0A7H2TD10</accession>
<keyword evidence="2" id="KW-0812">Transmembrane</keyword>
<dbReference type="Pfam" id="PF13248">
    <property type="entry name" value="Zn_ribbon_3"/>
    <property type="match status" value="1"/>
</dbReference>
<keyword evidence="2" id="KW-1133">Transmembrane helix</keyword>
<evidence type="ECO:0000313" key="5">
    <source>
        <dbReference type="Proteomes" id="UP000516745"/>
    </source>
</evidence>